<dbReference type="Gene3D" id="3.30.70.150">
    <property type="entry name" value="RuBisCO large subunit, N-terminal domain"/>
    <property type="match status" value="1"/>
</dbReference>
<dbReference type="Proteomes" id="UP000321408">
    <property type="component" value="Chromosome"/>
</dbReference>
<dbReference type="Pfam" id="PF00016">
    <property type="entry name" value="RuBisCO_large"/>
    <property type="match status" value="1"/>
</dbReference>
<dbReference type="AlphaFoldDB" id="A0A5B9DCV6"/>
<accession>A0A5B9DCV6</accession>
<feature type="domain" description="Ribulose bisphosphate carboxylase large subunit C-terminal" evidence="1">
    <location>
        <begin position="154"/>
        <end position="434"/>
    </location>
</feature>
<dbReference type="PANTHER" id="PTHR42704">
    <property type="entry name" value="RIBULOSE BISPHOSPHATE CARBOXYLASE"/>
    <property type="match status" value="1"/>
</dbReference>
<organism evidence="2 3">
    <name type="scientific">Promethearchaeum syntrophicum</name>
    <dbReference type="NCBI Taxonomy" id="2594042"/>
    <lineage>
        <taxon>Archaea</taxon>
        <taxon>Promethearchaeati</taxon>
        <taxon>Promethearchaeota</taxon>
        <taxon>Promethearchaeia</taxon>
        <taxon>Promethearchaeales</taxon>
        <taxon>Promethearchaeaceae</taxon>
        <taxon>Promethearchaeum</taxon>
    </lineage>
</organism>
<dbReference type="GO" id="GO:0015977">
    <property type="term" value="P:carbon fixation"/>
    <property type="evidence" value="ECO:0007669"/>
    <property type="project" value="InterPro"/>
</dbReference>
<dbReference type="OrthoDB" id="52787at2157"/>
<dbReference type="GO" id="GO:0000287">
    <property type="term" value="F:magnesium ion binding"/>
    <property type="evidence" value="ECO:0007669"/>
    <property type="project" value="InterPro"/>
</dbReference>
<keyword evidence="3" id="KW-1185">Reference proteome</keyword>
<evidence type="ECO:0000259" key="1">
    <source>
        <dbReference type="Pfam" id="PF00016"/>
    </source>
</evidence>
<dbReference type="InterPro" id="IPR036376">
    <property type="entry name" value="RuBisCO_lsu_C_sf"/>
</dbReference>
<dbReference type="EMBL" id="CP042905">
    <property type="protein sequence ID" value="QEE17139.1"/>
    <property type="molecule type" value="Genomic_DNA"/>
</dbReference>
<dbReference type="InterPro" id="IPR036422">
    <property type="entry name" value="RuBisCO_lsu_N_sf"/>
</dbReference>
<proteinExistence type="predicted"/>
<name>A0A5B9DCV6_9ARCH</name>
<dbReference type="PANTHER" id="PTHR42704:SF17">
    <property type="entry name" value="RIBULOSE BISPHOSPHATE CARBOXYLASE LARGE CHAIN"/>
    <property type="match status" value="1"/>
</dbReference>
<sequence>MPLAHFEDILTQPWGIKEGLELEDYVIGTFFTRLGKKQSGLAMGQFAGVEQSTGTWIRVPAETAEVRKNHIAKLIGCHELPNWEYELPKTIEYRDYVMQIAWPKINLVNTEGKLNFALLFTALIGNISMGGKIKLLDMWFPKDILATMPGPRFGIEGVRKYLGVEKRPLLNNMIKPCTGHTAEVAGELAYKVALGGVDVVKDDELIADQKFNTLEDRVTKVMEGLDKAKEETGEKTIYMVNVTDNTPRIFRNIDVVQKHGGNGMLINYLPQGLTAVQQVAEDPSVKLPIQGHMDFSGVWYEDPFTGVTSKLTLGKLPRLVGCDIIVLPAPYGKAPVVPERFIQNVMECVYPLPHIKPMMPMPSGGITPGMVEYATRDLGFNIMLGAGGGIHSHQDGPTAGAIAFRQAITAAMEGIPVKTYAKDHKELGISLGMWGQKKTGM</sequence>
<reference evidence="2 3" key="1">
    <citation type="journal article" date="2020" name="Nature">
        <title>Isolation of an archaeon at the prokaryote-eukaryote interface.</title>
        <authorList>
            <person name="Imachi H."/>
            <person name="Nobu M.K."/>
            <person name="Nakahara N."/>
            <person name="Morono Y."/>
            <person name="Ogawara M."/>
            <person name="Takaki Y."/>
            <person name="Takano Y."/>
            <person name="Uematsu K."/>
            <person name="Ikuta T."/>
            <person name="Ito M."/>
            <person name="Matsui Y."/>
            <person name="Miyazaki M."/>
            <person name="Murata K."/>
            <person name="Saito Y."/>
            <person name="Sakai S."/>
            <person name="Song C."/>
            <person name="Tasumi E."/>
            <person name="Yamanaka Y."/>
            <person name="Yamaguchi T."/>
            <person name="Kamagata Y."/>
            <person name="Tamaki H."/>
            <person name="Takai K."/>
        </authorList>
    </citation>
    <scope>NUCLEOTIDE SEQUENCE [LARGE SCALE GENOMIC DNA]</scope>
    <source>
        <strain evidence="2 3">MK-D1</strain>
    </source>
</reference>
<evidence type="ECO:0000313" key="3">
    <source>
        <dbReference type="Proteomes" id="UP000321408"/>
    </source>
</evidence>
<protein>
    <submittedName>
        <fullName evidence="2">RuBisCO large subunit C-terminal-like domain-containing protein</fullName>
    </submittedName>
</protein>
<gene>
    <name evidence="2" type="ORF">DSAG12_02971</name>
</gene>
<dbReference type="SFLD" id="SFLDS00014">
    <property type="entry name" value="RuBisCO"/>
    <property type="match status" value="1"/>
</dbReference>
<dbReference type="GeneID" id="41330947"/>
<dbReference type="InterPro" id="IPR000685">
    <property type="entry name" value="RuBisCO_lsu_C"/>
</dbReference>
<reference evidence="2 3" key="2">
    <citation type="journal article" date="2024" name="Int. J. Syst. Evol. Microbiol.">
        <title>Promethearchaeum syntrophicum gen. nov., sp. nov., an anaerobic, obligately syntrophic archaeon, the first isolate of the lineage 'Asgard' archaea, and proposal of the new archaeal phylum Promethearchaeota phyl. nov. and kingdom Promethearchaeati regn. nov.</title>
        <authorList>
            <person name="Imachi H."/>
            <person name="Nobu M.K."/>
            <person name="Kato S."/>
            <person name="Takaki Y."/>
            <person name="Miyazaki M."/>
            <person name="Miyata M."/>
            <person name="Ogawara M."/>
            <person name="Saito Y."/>
            <person name="Sakai S."/>
            <person name="Tahara Y.O."/>
            <person name="Takano Y."/>
            <person name="Tasumi E."/>
            <person name="Uematsu K."/>
            <person name="Yoshimura T."/>
            <person name="Itoh T."/>
            <person name="Ohkuma M."/>
            <person name="Takai K."/>
        </authorList>
    </citation>
    <scope>NUCLEOTIDE SEQUENCE [LARGE SCALE GENOMIC DNA]</scope>
    <source>
        <strain evidence="2 3">MK-D1</strain>
    </source>
</reference>
<dbReference type="SUPFAM" id="SSF51649">
    <property type="entry name" value="RuBisCo, C-terminal domain"/>
    <property type="match status" value="1"/>
</dbReference>
<dbReference type="RefSeq" id="WP_147664053.1">
    <property type="nucleotide sequence ID" value="NZ_CP042905.2"/>
</dbReference>
<dbReference type="Gene3D" id="3.20.20.110">
    <property type="entry name" value="Ribulose bisphosphate carboxylase, large subunit, C-terminal domain"/>
    <property type="match status" value="1"/>
</dbReference>
<dbReference type="SUPFAM" id="SSF54966">
    <property type="entry name" value="RuBisCO, large subunit, small (N-terminal) domain"/>
    <property type="match status" value="1"/>
</dbReference>
<dbReference type="GO" id="GO:0016984">
    <property type="term" value="F:ribulose-bisphosphate carboxylase activity"/>
    <property type="evidence" value="ECO:0007669"/>
    <property type="project" value="UniProtKB-EC"/>
</dbReference>
<dbReference type="KEGG" id="psyt:DSAG12_02971"/>
<dbReference type="CDD" id="cd08205">
    <property type="entry name" value="RuBisCO_IV_RLP"/>
    <property type="match status" value="1"/>
</dbReference>
<dbReference type="SFLD" id="SFLDG00301">
    <property type="entry name" value="RuBisCO-like_proteins"/>
    <property type="match status" value="1"/>
</dbReference>
<dbReference type="InterPro" id="IPR033966">
    <property type="entry name" value="RuBisCO"/>
</dbReference>
<evidence type="ECO:0000313" key="2">
    <source>
        <dbReference type="EMBL" id="QEE17139.1"/>
    </source>
</evidence>